<reference evidence="1" key="2">
    <citation type="journal article" date="2022" name="New Phytol.">
        <title>Evolutionary transition to the ectomycorrhizal habit in the genomes of a hyperdiverse lineage of mushroom-forming fungi.</title>
        <authorList>
            <person name="Looney B."/>
            <person name="Miyauchi S."/>
            <person name="Morin E."/>
            <person name="Drula E."/>
            <person name="Courty P.E."/>
            <person name="Kohler A."/>
            <person name="Kuo A."/>
            <person name="LaButti K."/>
            <person name="Pangilinan J."/>
            <person name="Lipzen A."/>
            <person name="Riley R."/>
            <person name="Andreopoulos W."/>
            <person name="He G."/>
            <person name="Johnson J."/>
            <person name="Nolan M."/>
            <person name="Tritt A."/>
            <person name="Barry K.W."/>
            <person name="Grigoriev I.V."/>
            <person name="Nagy L.G."/>
            <person name="Hibbett D."/>
            <person name="Henrissat B."/>
            <person name="Matheny P.B."/>
            <person name="Labbe J."/>
            <person name="Martin F.M."/>
        </authorList>
    </citation>
    <scope>NUCLEOTIDE SEQUENCE</scope>
    <source>
        <strain evidence="1">FP105234-sp</strain>
    </source>
</reference>
<evidence type="ECO:0000313" key="1">
    <source>
        <dbReference type="EMBL" id="KAI0053092.1"/>
    </source>
</evidence>
<accession>A0ACB8SA74</accession>
<proteinExistence type="predicted"/>
<comment type="caution">
    <text evidence="1">The sequence shown here is derived from an EMBL/GenBank/DDBJ whole genome shotgun (WGS) entry which is preliminary data.</text>
</comment>
<keyword evidence="2" id="KW-1185">Reference proteome</keyword>
<organism evidence="1 2">
    <name type="scientific">Auriscalpium vulgare</name>
    <dbReference type="NCBI Taxonomy" id="40419"/>
    <lineage>
        <taxon>Eukaryota</taxon>
        <taxon>Fungi</taxon>
        <taxon>Dikarya</taxon>
        <taxon>Basidiomycota</taxon>
        <taxon>Agaricomycotina</taxon>
        <taxon>Agaricomycetes</taxon>
        <taxon>Russulales</taxon>
        <taxon>Auriscalpiaceae</taxon>
        <taxon>Auriscalpium</taxon>
    </lineage>
</organism>
<evidence type="ECO:0000313" key="2">
    <source>
        <dbReference type="Proteomes" id="UP000814033"/>
    </source>
</evidence>
<reference evidence="1" key="1">
    <citation type="submission" date="2021-02" db="EMBL/GenBank/DDBJ databases">
        <authorList>
            <consortium name="DOE Joint Genome Institute"/>
            <person name="Ahrendt S."/>
            <person name="Looney B.P."/>
            <person name="Miyauchi S."/>
            <person name="Morin E."/>
            <person name="Drula E."/>
            <person name="Courty P.E."/>
            <person name="Chicoki N."/>
            <person name="Fauchery L."/>
            <person name="Kohler A."/>
            <person name="Kuo A."/>
            <person name="Labutti K."/>
            <person name="Pangilinan J."/>
            <person name="Lipzen A."/>
            <person name="Riley R."/>
            <person name="Andreopoulos W."/>
            <person name="He G."/>
            <person name="Johnson J."/>
            <person name="Barry K.W."/>
            <person name="Grigoriev I.V."/>
            <person name="Nagy L."/>
            <person name="Hibbett D."/>
            <person name="Henrissat B."/>
            <person name="Matheny P.B."/>
            <person name="Labbe J."/>
            <person name="Martin F."/>
        </authorList>
    </citation>
    <scope>NUCLEOTIDE SEQUENCE</scope>
    <source>
        <strain evidence="1">FP105234-sp</strain>
    </source>
</reference>
<dbReference type="Proteomes" id="UP000814033">
    <property type="component" value="Unassembled WGS sequence"/>
</dbReference>
<gene>
    <name evidence="1" type="ORF">FA95DRAFT_1482584</name>
</gene>
<sequence length="367" mass="40148">MQRPHNLQSLPASRSLWGFSSSKPAGQPAPEPESFAPTPSPERTSAASPPDVPISATATPDVFPDSIIPPSTLPYSDSLDTITTIAPLQFGDLAALGLAGWSPPGLSGWLLETINVSTGLPWFYTIIAGTVFARLLLLPFSIKQMQNSARLAPYQPRLLALKEEVNRAYATRDKLAVQRAALQQRKVYEDAGVSMLPMLAMPFVQLPVTLGMFFGVKRLSLLPLEQLHWSGVGFMPDLTVADPYYILPIISAVAMNVQLTVSEYISTADRVTMAHMINAFRIVSVISIPLMGAFPTGLNLYVLTSILAMLAQTSLLRVAAVRRTFGIPVLPKTNTKAVTFQESISHLKKYFREQSEIAQKRAAEKKW</sequence>
<dbReference type="EMBL" id="MU275842">
    <property type="protein sequence ID" value="KAI0053092.1"/>
    <property type="molecule type" value="Genomic_DNA"/>
</dbReference>
<protein>
    <submittedName>
        <fullName evidence="1">Uncharacterized protein</fullName>
    </submittedName>
</protein>
<name>A0ACB8SA74_9AGAM</name>